<keyword evidence="9" id="KW-0812">Transmembrane</keyword>
<keyword evidence="5 11" id="KW-0418">Kinase</keyword>
<protein>
    <recommendedName>
        <fullName evidence="2">non-specific serine/threonine protein kinase</fullName>
        <ecNumber evidence="2">2.7.11.1</ecNumber>
    </recommendedName>
</protein>
<dbReference type="InterPro" id="IPR050660">
    <property type="entry name" value="NEK_Ser/Thr_kinase"/>
</dbReference>
<evidence type="ECO:0000256" key="2">
    <source>
        <dbReference type="ARBA" id="ARBA00012513"/>
    </source>
</evidence>
<dbReference type="GO" id="GO:0016301">
    <property type="term" value="F:kinase activity"/>
    <property type="evidence" value="ECO:0007669"/>
    <property type="project" value="UniProtKB-KW"/>
</dbReference>
<dbReference type="CDD" id="cd14014">
    <property type="entry name" value="STKc_PknB_like"/>
    <property type="match status" value="1"/>
</dbReference>
<comment type="similarity">
    <text evidence="1">Belongs to the protein kinase superfamily. NEK Ser/Thr protein kinase family. NIMA subfamily.</text>
</comment>
<accession>A0ABY7QB34</accession>
<reference evidence="12" key="1">
    <citation type="submission" date="2022-12" db="EMBL/GenBank/DDBJ databases">
        <authorList>
            <person name="Mo P."/>
        </authorList>
    </citation>
    <scope>NUCLEOTIDE SEQUENCE [LARGE SCALE GENOMIC DNA]</scope>
    <source>
        <strain evidence="12">HUAS 3-15</strain>
    </source>
</reference>
<dbReference type="SMART" id="SM00220">
    <property type="entry name" value="S_TKc"/>
    <property type="match status" value="1"/>
</dbReference>
<evidence type="ECO:0000256" key="1">
    <source>
        <dbReference type="ARBA" id="ARBA00010886"/>
    </source>
</evidence>
<dbReference type="Pfam" id="PF00069">
    <property type="entry name" value="Pkinase"/>
    <property type="match status" value="1"/>
</dbReference>
<dbReference type="SUPFAM" id="SSF56112">
    <property type="entry name" value="Protein kinase-like (PK-like)"/>
    <property type="match status" value="1"/>
</dbReference>
<dbReference type="PROSITE" id="PS50011">
    <property type="entry name" value="PROTEIN_KINASE_DOM"/>
    <property type="match status" value="1"/>
</dbReference>
<feature type="region of interest" description="Disordered" evidence="8">
    <location>
        <begin position="407"/>
        <end position="431"/>
    </location>
</feature>
<proteinExistence type="inferred from homology"/>
<gene>
    <name evidence="11" type="ORF">O1G21_29880</name>
</gene>
<feature type="transmembrane region" description="Helical" evidence="9">
    <location>
        <begin position="357"/>
        <end position="377"/>
    </location>
</feature>
<keyword evidence="6 7" id="KW-0067">ATP-binding</keyword>
<dbReference type="PANTHER" id="PTHR43671">
    <property type="entry name" value="SERINE/THREONINE-PROTEIN KINASE NEK"/>
    <property type="match status" value="1"/>
</dbReference>
<evidence type="ECO:0000256" key="6">
    <source>
        <dbReference type="ARBA" id="ARBA00022840"/>
    </source>
</evidence>
<dbReference type="InterPro" id="IPR017441">
    <property type="entry name" value="Protein_kinase_ATP_BS"/>
</dbReference>
<dbReference type="EC" id="2.7.11.1" evidence="2"/>
<dbReference type="PANTHER" id="PTHR43671:SF13">
    <property type="entry name" value="SERINE_THREONINE-PROTEIN KINASE NEK2"/>
    <property type="match status" value="1"/>
</dbReference>
<organism evidence="11 12">
    <name type="scientific">Kitasatospora cathayae</name>
    <dbReference type="NCBI Taxonomy" id="3004092"/>
    <lineage>
        <taxon>Bacteria</taxon>
        <taxon>Bacillati</taxon>
        <taxon>Actinomycetota</taxon>
        <taxon>Actinomycetes</taxon>
        <taxon>Kitasatosporales</taxon>
        <taxon>Streptomycetaceae</taxon>
        <taxon>Kitasatospora</taxon>
    </lineage>
</organism>
<evidence type="ECO:0000313" key="12">
    <source>
        <dbReference type="Proteomes" id="UP001212821"/>
    </source>
</evidence>
<keyword evidence="9" id="KW-0472">Membrane</keyword>
<dbReference type="InterPro" id="IPR011009">
    <property type="entry name" value="Kinase-like_dom_sf"/>
</dbReference>
<dbReference type="EMBL" id="CP115450">
    <property type="protein sequence ID" value="WBP89644.1"/>
    <property type="molecule type" value="Genomic_DNA"/>
</dbReference>
<evidence type="ECO:0000256" key="5">
    <source>
        <dbReference type="ARBA" id="ARBA00022777"/>
    </source>
</evidence>
<dbReference type="Gene3D" id="1.10.510.10">
    <property type="entry name" value="Transferase(Phosphotransferase) domain 1"/>
    <property type="match status" value="1"/>
</dbReference>
<evidence type="ECO:0000256" key="9">
    <source>
        <dbReference type="SAM" id="Phobius"/>
    </source>
</evidence>
<sequence length="634" mass="66045">MAPQDVERARRGWDVEALRPTDPTVIGGRYRLLARLGSGGMGVVYLGRSPGGRLVAVKCVHWDLATDAEFRLRFTRELEAARRVGGFHTAQVVDADPEGDPPWLVTAYIPGPSLDAAVAAHGALPEPVLRVLGAGLAEALAAIHAVGLVHRDLKPSNVLLGDDGPRVIDFGIARALDGASITRTQTVIGTPGYMAPEQIAGEPLSPACDVFSLGRVLCHAAGVDPYGGGGDPQVLLYRIMHTEPDLTGLPEGLRPVVAACLARRPEDRPTPAQLLERLGRPGYDGPTGSWLPEALRVKPAVPEAPLVAPGSGALPGRVPSTRVPTLLGTDPYGVDGWARTEPAEAVARRRRVRRLGVLLPSVLALVAGAVLVPVYLLRDKGDSAGLATGGGFVVATDDGNPPDCVTGGSAGGIGATGSTQGPPAAVPSGTPHPAGLLTPADKDTLTLGRSLVLSWDKSAAVTKVFTKRGNEPWQASGWLTSADCTFKPTEAGVYQWAVVGANTANGSIGSGWSATRYLNVQPAAKQYTNPVKSAPSAPIPVFPKDQQVVKAGQPVSFSWASAGTDSSVNVLAPGATSWEYLPWQTGLDLTYTPKLPGVYIWTVFTSGPGDCTGGPQITGNCVSGESEQRYLIVE</sequence>
<dbReference type="PROSITE" id="PS00108">
    <property type="entry name" value="PROTEIN_KINASE_ST"/>
    <property type="match status" value="1"/>
</dbReference>
<evidence type="ECO:0000259" key="10">
    <source>
        <dbReference type="PROSITE" id="PS50011"/>
    </source>
</evidence>
<name>A0ABY7QB34_9ACTN</name>
<dbReference type="Proteomes" id="UP001212821">
    <property type="component" value="Chromosome"/>
</dbReference>
<evidence type="ECO:0000256" key="4">
    <source>
        <dbReference type="ARBA" id="ARBA00022741"/>
    </source>
</evidence>
<keyword evidence="4 7" id="KW-0547">Nucleotide-binding</keyword>
<dbReference type="PROSITE" id="PS00107">
    <property type="entry name" value="PROTEIN_KINASE_ATP"/>
    <property type="match status" value="1"/>
</dbReference>
<feature type="binding site" evidence="7">
    <location>
        <position position="58"/>
    </location>
    <ligand>
        <name>ATP</name>
        <dbReference type="ChEBI" id="CHEBI:30616"/>
    </ligand>
</feature>
<keyword evidence="9" id="KW-1133">Transmembrane helix</keyword>
<keyword evidence="12" id="KW-1185">Reference proteome</keyword>
<dbReference type="Gene3D" id="3.30.200.20">
    <property type="entry name" value="Phosphorylase Kinase, domain 1"/>
    <property type="match status" value="1"/>
</dbReference>
<evidence type="ECO:0000256" key="7">
    <source>
        <dbReference type="PROSITE-ProRule" id="PRU10141"/>
    </source>
</evidence>
<dbReference type="InterPro" id="IPR008271">
    <property type="entry name" value="Ser/Thr_kinase_AS"/>
</dbReference>
<evidence type="ECO:0000256" key="8">
    <source>
        <dbReference type="SAM" id="MobiDB-lite"/>
    </source>
</evidence>
<dbReference type="RefSeq" id="WP_270148058.1">
    <property type="nucleotide sequence ID" value="NZ_CP115450.1"/>
</dbReference>
<feature type="domain" description="Protein kinase" evidence="10">
    <location>
        <begin position="30"/>
        <end position="283"/>
    </location>
</feature>
<evidence type="ECO:0000313" key="11">
    <source>
        <dbReference type="EMBL" id="WBP89644.1"/>
    </source>
</evidence>
<dbReference type="InterPro" id="IPR000719">
    <property type="entry name" value="Prot_kinase_dom"/>
</dbReference>
<keyword evidence="3" id="KW-0808">Transferase</keyword>
<evidence type="ECO:0000256" key="3">
    <source>
        <dbReference type="ARBA" id="ARBA00022679"/>
    </source>
</evidence>